<dbReference type="KEGG" id="aaeo:BJI67_00935"/>
<name>A0A1D8K4D1_9GAMM</name>
<keyword evidence="3 5" id="KW-1133">Transmembrane helix</keyword>
<feature type="transmembrane region" description="Helical" evidence="5">
    <location>
        <begin position="65"/>
        <end position="85"/>
    </location>
</feature>
<evidence type="ECO:0000256" key="1">
    <source>
        <dbReference type="ARBA" id="ARBA00004141"/>
    </source>
</evidence>
<dbReference type="Proteomes" id="UP000095342">
    <property type="component" value="Chromosome"/>
</dbReference>
<feature type="domain" description="EamA" evidence="6">
    <location>
        <begin position="9"/>
        <end position="136"/>
    </location>
</feature>
<dbReference type="SUPFAM" id="SSF103481">
    <property type="entry name" value="Multidrug resistance efflux transporter EmrE"/>
    <property type="match status" value="2"/>
</dbReference>
<evidence type="ECO:0000256" key="3">
    <source>
        <dbReference type="ARBA" id="ARBA00022989"/>
    </source>
</evidence>
<evidence type="ECO:0000256" key="2">
    <source>
        <dbReference type="ARBA" id="ARBA00022692"/>
    </source>
</evidence>
<dbReference type="Gene3D" id="1.10.3730.20">
    <property type="match status" value="1"/>
</dbReference>
<feature type="transmembrane region" description="Helical" evidence="5">
    <location>
        <begin position="217"/>
        <end position="236"/>
    </location>
</feature>
<evidence type="ECO:0000256" key="5">
    <source>
        <dbReference type="SAM" id="Phobius"/>
    </source>
</evidence>
<proteinExistence type="predicted"/>
<accession>A0A1D8K4D1</accession>
<feature type="transmembrane region" description="Helical" evidence="5">
    <location>
        <begin position="180"/>
        <end position="205"/>
    </location>
</feature>
<keyword evidence="2 5" id="KW-0812">Transmembrane</keyword>
<dbReference type="GO" id="GO:0016020">
    <property type="term" value="C:membrane"/>
    <property type="evidence" value="ECO:0007669"/>
    <property type="project" value="UniProtKB-SubCell"/>
</dbReference>
<feature type="domain" description="EamA" evidence="6">
    <location>
        <begin position="150"/>
        <end position="290"/>
    </location>
</feature>
<protein>
    <submittedName>
        <fullName evidence="7">Multidrug DMT transporter permease</fullName>
    </submittedName>
</protein>
<feature type="transmembrane region" description="Helical" evidence="5">
    <location>
        <begin position="149"/>
        <end position="168"/>
    </location>
</feature>
<reference evidence="7 8" key="1">
    <citation type="submission" date="2016-09" db="EMBL/GenBank/DDBJ databases">
        <title>Acidihalobacter prosperus V6 (DSM14174).</title>
        <authorList>
            <person name="Khaleque H.N."/>
            <person name="Ramsay J.P."/>
            <person name="Murphy R.J.T."/>
            <person name="Kaksonen A.H."/>
            <person name="Boxall N.J."/>
            <person name="Watkin E.L.J."/>
        </authorList>
    </citation>
    <scope>NUCLEOTIDE SEQUENCE [LARGE SCALE GENOMIC DNA]</scope>
    <source>
        <strain evidence="7 8">V6</strain>
    </source>
</reference>
<dbReference type="RefSeq" id="WP_070071419.1">
    <property type="nucleotide sequence ID" value="NZ_CP017448.1"/>
</dbReference>
<evidence type="ECO:0000259" key="6">
    <source>
        <dbReference type="Pfam" id="PF00892"/>
    </source>
</evidence>
<dbReference type="AlphaFoldDB" id="A0A1D8K4D1"/>
<sequence length="305" mass="32243">MPLNSLLRLLLLAALWGGSFLFLRISAPVLGIVTTAFGRVMLGALGLLVWLAIMRVPLRFSGRFWVVAAIGTLTSGLPFLLYSAAAQVLPAAYSSILNAMTPLMGVLIGGTFFGEQVTPKKVLGVFMGLGGVVVLSETGPVALNATTALAVAACLMATVCYALSGFLTKRLISDHGTIDNRAVAFGSQVGGVIVLAPFMLWQSYAAPLAWSQVGAEVWVSMLGLGLLCTSFAYILFFRLISEIGALSTLTVTFLIPLFGVLWGWLLLHERLSLGYALGGGLIMLALLLVLPVFGRLGRSLAPRPD</sequence>
<dbReference type="PANTHER" id="PTHR32322">
    <property type="entry name" value="INNER MEMBRANE TRANSPORTER"/>
    <property type="match status" value="1"/>
</dbReference>
<feature type="transmembrane region" description="Helical" evidence="5">
    <location>
        <begin position="273"/>
        <end position="293"/>
    </location>
</feature>
<evidence type="ECO:0000313" key="8">
    <source>
        <dbReference type="Proteomes" id="UP000095342"/>
    </source>
</evidence>
<dbReference type="InterPro" id="IPR050638">
    <property type="entry name" value="AA-Vitamin_Transporters"/>
</dbReference>
<gene>
    <name evidence="7" type="ORF">BJI67_00935</name>
</gene>
<keyword evidence="8" id="KW-1185">Reference proteome</keyword>
<keyword evidence="4 5" id="KW-0472">Membrane</keyword>
<dbReference type="InterPro" id="IPR000620">
    <property type="entry name" value="EamA_dom"/>
</dbReference>
<feature type="transmembrane region" description="Helical" evidence="5">
    <location>
        <begin position="122"/>
        <end position="143"/>
    </location>
</feature>
<evidence type="ECO:0000256" key="4">
    <source>
        <dbReference type="ARBA" id="ARBA00023136"/>
    </source>
</evidence>
<feature type="transmembrane region" description="Helical" evidence="5">
    <location>
        <begin position="91"/>
        <end position="110"/>
    </location>
</feature>
<organism evidence="7 8">
    <name type="scientific">Acidihalobacter aeolianus</name>
    <dbReference type="NCBI Taxonomy" id="2792603"/>
    <lineage>
        <taxon>Bacteria</taxon>
        <taxon>Pseudomonadati</taxon>
        <taxon>Pseudomonadota</taxon>
        <taxon>Gammaproteobacteria</taxon>
        <taxon>Chromatiales</taxon>
        <taxon>Ectothiorhodospiraceae</taxon>
        <taxon>Acidihalobacter</taxon>
    </lineage>
</organism>
<dbReference type="EMBL" id="CP017448">
    <property type="protein sequence ID" value="AOV15819.1"/>
    <property type="molecule type" value="Genomic_DNA"/>
</dbReference>
<dbReference type="Pfam" id="PF00892">
    <property type="entry name" value="EamA"/>
    <property type="match status" value="2"/>
</dbReference>
<evidence type="ECO:0000313" key="7">
    <source>
        <dbReference type="EMBL" id="AOV15819.1"/>
    </source>
</evidence>
<comment type="subcellular location">
    <subcellularLocation>
        <location evidence="1">Membrane</location>
        <topology evidence="1">Multi-pass membrane protein</topology>
    </subcellularLocation>
</comment>
<dbReference type="InterPro" id="IPR037185">
    <property type="entry name" value="EmrE-like"/>
</dbReference>
<dbReference type="PANTHER" id="PTHR32322:SF9">
    <property type="entry name" value="AMINO-ACID METABOLITE EFFLUX PUMP-RELATED"/>
    <property type="match status" value="1"/>
</dbReference>
<feature type="transmembrane region" description="Helical" evidence="5">
    <location>
        <begin position="243"/>
        <end position="267"/>
    </location>
</feature>